<reference evidence="2" key="1">
    <citation type="submission" date="2016-10" db="EMBL/GenBank/DDBJ databases">
        <authorList>
            <person name="Varghese N."/>
        </authorList>
    </citation>
    <scope>NUCLEOTIDE SEQUENCE [LARGE SCALE GENOMIC DNA]</scope>
    <source>
        <strain evidence="2">DSM 17980</strain>
    </source>
</reference>
<organism evidence="1 2">
    <name type="scientific">Alicyclobacillus macrosporangiidus</name>
    <dbReference type="NCBI Taxonomy" id="392015"/>
    <lineage>
        <taxon>Bacteria</taxon>
        <taxon>Bacillati</taxon>
        <taxon>Bacillota</taxon>
        <taxon>Bacilli</taxon>
        <taxon>Bacillales</taxon>
        <taxon>Alicyclobacillaceae</taxon>
        <taxon>Alicyclobacillus</taxon>
    </lineage>
</organism>
<gene>
    <name evidence="1" type="ORF">SAMN05421543_12028</name>
</gene>
<keyword evidence="1" id="KW-0808">Transferase</keyword>
<dbReference type="PANTHER" id="PTHR45947">
    <property type="entry name" value="SULFOQUINOVOSYL TRANSFERASE SQD2"/>
    <property type="match status" value="1"/>
</dbReference>
<proteinExistence type="predicted"/>
<protein>
    <submittedName>
        <fullName evidence="1">Glycosyltransferase involved in cell wall bisynthesis</fullName>
    </submittedName>
</protein>
<dbReference type="eggNOG" id="COG0438">
    <property type="taxonomic scope" value="Bacteria"/>
</dbReference>
<evidence type="ECO:0000313" key="1">
    <source>
        <dbReference type="EMBL" id="SFV01716.1"/>
    </source>
</evidence>
<accession>A0A1I7KWM7</accession>
<dbReference type="PANTHER" id="PTHR45947:SF3">
    <property type="entry name" value="SULFOQUINOVOSYL TRANSFERASE SQD2"/>
    <property type="match status" value="1"/>
</dbReference>
<dbReference type="GO" id="GO:0016757">
    <property type="term" value="F:glycosyltransferase activity"/>
    <property type="evidence" value="ECO:0007669"/>
    <property type="project" value="TreeGrafter"/>
</dbReference>
<dbReference type="SUPFAM" id="SSF53756">
    <property type="entry name" value="UDP-Glycosyltransferase/glycogen phosphorylase"/>
    <property type="match status" value="1"/>
</dbReference>
<evidence type="ECO:0000313" key="2">
    <source>
        <dbReference type="Proteomes" id="UP000183508"/>
    </source>
</evidence>
<sequence length="333" mass="38467">MPTVLHAPIEIAGQMGTLCQGLRNFGWTANGYNWFHTYLQYDSPIVQTDAYELMHVFEPLVRAADIIHFHNGDTMLTDYRDLPMLKALGKPMVMHHWGNDVRDVETLNRRLKYPLPPSYHTPDEIRAKLATLSQYIDHAIIQDHELYEFIAPYYKRVYELPLVVDTKALQPVYPNVSNPCPLIVHAPTSDEFKGTRYVERAIDNLRSRYRFEYKRIEKMNHKAAMSWYERADIVIDQVMCGTYGLLSVEAMAMGKPVIAYIRDDLRPTYPGPLPIVSADPDTLEVNVAALISDPGRRRALGMQGRRYAEQYHDTGVVVQRLIRIYEEILQEKQ</sequence>
<name>A0A1I7KWM7_9BACL</name>
<dbReference type="STRING" id="392015.SAMN05421543_12028"/>
<dbReference type="EMBL" id="FPBV01000020">
    <property type="protein sequence ID" value="SFV01716.1"/>
    <property type="molecule type" value="Genomic_DNA"/>
</dbReference>
<dbReference type="AlphaFoldDB" id="A0A1I7KWM7"/>
<dbReference type="Gene3D" id="3.40.50.2000">
    <property type="entry name" value="Glycogen Phosphorylase B"/>
    <property type="match status" value="1"/>
</dbReference>
<keyword evidence="2" id="KW-1185">Reference proteome</keyword>
<dbReference type="InterPro" id="IPR050194">
    <property type="entry name" value="Glycosyltransferase_grp1"/>
</dbReference>
<dbReference type="Proteomes" id="UP000183508">
    <property type="component" value="Unassembled WGS sequence"/>
</dbReference>